<evidence type="ECO:0000256" key="4">
    <source>
        <dbReference type="ARBA" id="ARBA00022989"/>
    </source>
</evidence>
<keyword evidence="2" id="KW-1003">Cell membrane</keyword>
<accession>A0A6N7Y0A2</accession>
<feature type="transmembrane region" description="Helical" evidence="6">
    <location>
        <begin position="12"/>
        <end position="29"/>
    </location>
</feature>
<dbReference type="Pfam" id="PF02653">
    <property type="entry name" value="BPD_transp_2"/>
    <property type="match status" value="1"/>
</dbReference>
<evidence type="ECO:0000256" key="5">
    <source>
        <dbReference type="ARBA" id="ARBA00023136"/>
    </source>
</evidence>
<dbReference type="Proteomes" id="UP000469523">
    <property type="component" value="Unassembled WGS sequence"/>
</dbReference>
<keyword evidence="3 6" id="KW-0812">Transmembrane</keyword>
<dbReference type="EMBL" id="VUNQ01000058">
    <property type="protein sequence ID" value="MSU03173.1"/>
    <property type="molecule type" value="Genomic_DNA"/>
</dbReference>
<dbReference type="GO" id="GO:0005886">
    <property type="term" value="C:plasma membrane"/>
    <property type="evidence" value="ECO:0007669"/>
    <property type="project" value="UniProtKB-SubCell"/>
</dbReference>
<comment type="caution">
    <text evidence="7">The sequence shown here is derived from an EMBL/GenBank/DDBJ whole genome shotgun (WGS) entry which is preliminary data.</text>
</comment>
<sequence length="299" mass="32240">MNSLIITSFEQGLIFAILAMGVFITYKILDIADLSVEGTFPFGAFVFAKFISMGINPIVSTSIAFFCGTLAGLFTATLFTKLKIKPLLSGILTMTMLYSVNLKINGKSNIPLFSYNSIFDLGPNLIVLAIIVLSIKILLDEFLKTETGYLLITTGDNESLVKSLGENSNKYKIIGLMLANGLVALSGALMAQVQGFAEITMGNSIIVVALASIIIGDTIRKSSNKIKNTTRAILGAIIYKIIGGIAIDLGLNPNDLRAINAIIVIVFLSYNNFAADIVNLVKKKEGNKDVENNKLIKEI</sequence>
<dbReference type="RefSeq" id="WP_154442708.1">
    <property type="nucleotide sequence ID" value="NZ_JAHLPJ010000001.1"/>
</dbReference>
<comment type="subcellular location">
    <subcellularLocation>
        <location evidence="1">Cell membrane</location>
        <topology evidence="1">Multi-pass membrane protein</topology>
    </subcellularLocation>
</comment>
<gene>
    <name evidence="7" type="ORF">FYJ83_17065</name>
</gene>
<feature type="transmembrane region" description="Helical" evidence="6">
    <location>
        <begin position="121"/>
        <end position="139"/>
    </location>
</feature>
<evidence type="ECO:0000256" key="1">
    <source>
        <dbReference type="ARBA" id="ARBA00004651"/>
    </source>
</evidence>
<feature type="transmembrane region" description="Helical" evidence="6">
    <location>
        <begin position="173"/>
        <end position="193"/>
    </location>
</feature>
<keyword evidence="4 6" id="KW-1133">Transmembrane helix</keyword>
<organism evidence="7 8">
    <name type="scientific">Tissierella pigra</name>
    <dbReference type="NCBI Taxonomy" id="2607614"/>
    <lineage>
        <taxon>Bacteria</taxon>
        <taxon>Bacillati</taxon>
        <taxon>Bacillota</taxon>
        <taxon>Tissierellia</taxon>
        <taxon>Tissierellales</taxon>
        <taxon>Tissierellaceae</taxon>
        <taxon>Tissierella</taxon>
    </lineage>
</organism>
<reference evidence="7 8" key="1">
    <citation type="submission" date="2019-09" db="EMBL/GenBank/DDBJ databases">
        <title>In-depth cultivation of the pig gut microbiome towards novel bacterial diversity and tailored functional studies.</title>
        <authorList>
            <person name="Wylensek D."/>
            <person name="Hitch T.C.A."/>
            <person name="Clavel T."/>
        </authorList>
    </citation>
    <scope>NUCLEOTIDE SEQUENCE [LARGE SCALE GENOMIC DNA]</scope>
    <source>
        <strain evidence="7 8">WCA3-693-APC-4?</strain>
    </source>
</reference>
<evidence type="ECO:0000256" key="3">
    <source>
        <dbReference type="ARBA" id="ARBA00022692"/>
    </source>
</evidence>
<keyword evidence="8" id="KW-1185">Reference proteome</keyword>
<evidence type="ECO:0000313" key="8">
    <source>
        <dbReference type="Proteomes" id="UP000469523"/>
    </source>
</evidence>
<protein>
    <submittedName>
        <fullName evidence="7">ABC transporter permease</fullName>
    </submittedName>
</protein>
<dbReference type="InterPro" id="IPR001851">
    <property type="entry name" value="ABC_transp_permease"/>
</dbReference>
<dbReference type="PANTHER" id="PTHR32196">
    <property type="entry name" value="ABC TRANSPORTER PERMEASE PROTEIN YPHD-RELATED-RELATED"/>
    <property type="match status" value="1"/>
</dbReference>
<dbReference type="PANTHER" id="PTHR32196:SF69">
    <property type="entry name" value="BRANCHED-CHAIN AMINO ACID TRANSPORT SYSTEM, PERMEASE PROTEIN"/>
    <property type="match status" value="1"/>
</dbReference>
<evidence type="ECO:0000256" key="2">
    <source>
        <dbReference type="ARBA" id="ARBA00022475"/>
    </source>
</evidence>
<feature type="transmembrane region" description="Helical" evidence="6">
    <location>
        <begin position="231"/>
        <end position="251"/>
    </location>
</feature>
<feature type="transmembrane region" description="Helical" evidence="6">
    <location>
        <begin position="257"/>
        <end position="278"/>
    </location>
</feature>
<name>A0A6N7Y0A2_9FIRM</name>
<feature type="transmembrane region" description="Helical" evidence="6">
    <location>
        <begin position="58"/>
        <end position="79"/>
    </location>
</feature>
<dbReference type="CDD" id="cd06574">
    <property type="entry name" value="TM_PBP1_branched-chain-AA_like"/>
    <property type="match status" value="1"/>
</dbReference>
<dbReference type="GO" id="GO:0022857">
    <property type="term" value="F:transmembrane transporter activity"/>
    <property type="evidence" value="ECO:0007669"/>
    <property type="project" value="InterPro"/>
</dbReference>
<feature type="transmembrane region" description="Helical" evidence="6">
    <location>
        <begin position="199"/>
        <end position="219"/>
    </location>
</feature>
<feature type="transmembrane region" description="Helical" evidence="6">
    <location>
        <begin position="86"/>
        <end position="101"/>
    </location>
</feature>
<evidence type="ECO:0000313" key="7">
    <source>
        <dbReference type="EMBL" id="MSU03173.1"/>
    </source>
</evidence>
<proteinExistence type="predicted"/>
<evidence type="ECO:0000256" key="6">
    <source>
        <dbReference type="SAM" id="Phobius"/>
    </source>
</evidence>
<keyword evidence="5 6" id="KW-0472">Membrane</keyword>
<dbReference type="AlphaFoldDB" id="A0A6N7Y0A2"/>